<name>A0ABT5L8T2_9ALTE</name>
<accession>A0ABT5L8T2</accession>
<dbReference type="RefSeq" id="WP_273642208.1">
    <property type="nucleotide sequence ID" value="NZ_JAQQXP010000003.1"/>
</dbReference>
<dbReference type="SUPFAM" id="SSF53850">
    <property type="entry name" value="Periplasmic binding protein-like II"/>
    <property type="match status" value="1"/>
</dbReference>
<comment type="caution">
    <text evidence="1">The sequence shown here is derived from an EMBL/GenBank/DDBJ whole genome shotgun (WGS) entry which is preliminary data.</text>
</comment>
<evidence type="ECO:0000313" key="1">
    <source>
        <dbReference type="EMBL" id="MDC8832387.1"/>
    </source>
</evidence>
<reference evidence="1 2" key="1">
    <citation type="submission" date="2022-10" db="EMBL/GenBank/DDBJ databases">
        <title>Alteromonas sp. chi3 Genome sequencing.</title>
        <authorList>
            <person name="Park S."/>
        </authorList>
    </citation>
    <scope>NUCLEOTIDE SEQUENCE [LARGE SCALE GENOMIC DNA]</scope>
    <source>
        <strain evidence="2">chi3</strain>
    </source>
</reference>
<organism evidence="1 2">
    <name type="scientific">Alteromonas gilva</name>
    <dbReference type="NCBI Taxonomy" id="2987522"/>
    <lineage>
        <taxon>Bacteria</taxon>
        <taxon>Pseudomonadati</taxon>
        <taxon>Pseudomonadota</taxon>
        <taxon>Gammaproteobacteria</taxon>
        <taxon>Alteromonadales</taxon>
        <taxon>Alteromonadaceae</taxon>
        <taxon>Alteromonas/Salinimonas group</taxon>
        <taxon>Alteromonas</taxon>
    </lineage>
</organism>
<keyword evidence="2" id="KW-1185">Reference proteome</keyword>
<gene>
    <name evidence="1" type="ORF">OIK42_16650</name>
</gene>
<dbReference type="Proteomes" id="UP001218788">
    <property type="component" value="Unassembled WGS sequence"/>
</dbReference>
<dbReference type="Gene3D" id="3.40.190.10">
    <property type="entry name" value="Periplasmic binding protein-like II"/>
    <property type="match status" value="2"/>
</dbReference>
<sequence length="342" mass="38043">MINMVWVGKFRQAGKLGSLLLCSLWGFQCIAQSPLKLVANPLPTMVAEEPGAPSARLNQLITNAFAAINVDVLLETDRPAFSGSGLLTGRYDGEYAHFNLQDRRDNLLFSKTYLPSHLYLASREHTLDEVSQFSHIPNSRVATTNSIANSTELRRVKAVSWARNPTVLDMFKQLSEGRADYALEDGLILAEFNRLLADSAEQPLFLSPKPLITSGFTLSIRKDYPNAQQILNDFDAYIATIQKDGRFNKIMAITWTSKDINADGTADWITTADAHHEGPAPMSLKEVVPLDKTPTGTASLFYIDGKAYPDWQSAQQALSNTRALPRPSLLDHEVYKGMLKRW</sequence>
<protein>
    <submittedName>
        <fullName evidence="1">Transporter substrate-binding domain-containing protein</fullName>
    </submittedName>
</protein>
<proteinExistence type="predicted"/>
<dbReference type="EMBL" id="JAQQXP010000003">
    <property type="protein sequence ID" value="MDC8832387.1"/>
    <property type="molecule type" value="Genomic_DNA"/>
</dbReference>
<evidence type="ECO:0000313" key="2">
    <source>
        <dbReference type="Proteomes" id="UP001218788"/>
    </source>
</evidence>